<evidence type="ECO:0000313" key="1">
    <source>
        <dbReference type="EMBL" id="CAA2104682.1"/>
    </source>
</evidence>
<gene>
    <name evidence="1" type="ORF">MBUL_02821</name>
    <name evidence="2" type="ORF">OICFNHDK_4473</name>
</gene>
<keyword evidence="3" id="KW-1185">Reference proteome</keyword>
<organism evidence="1">
    <name type="scientific">Methylobacterium bullatum</name>
    <dbReference type="NCBI Taxonomy" id="570505"/>
    <lineage>
        <taxon>Bacteria</taxon>
        <taxon>Pseudomonadati</taxon>
        <taxon>Pseudomonadota</taxon>
        <taxon>Alphaproteobacteria</taxon>
        <taxon>Hyphomicrobiales</taxon>
        <taxon>Methylobacteriaceae</taxon>
        <taxon>Methylobacterium</taxon>
    </lineage>
</organism>
<reference evidence="2" key="3">
    <citation type="submission" date="2021-08" db="EMBL/GenBank/DDBJ databases">
        <authorList>
            <person name="Tani A."/>
            <person name="Ola A."/>
            <person name="Ogura Y."/>
            <person name="Katsura K."/>
            <person name="Hayashi T."/>
        </authorList>
    </citation>
    <scope>NUCLEOTIDE SEQUENCE</scope>
    <source>
        <strain evidence="2">DSM 21893</strain>
    </source>
</reference>
<dbReference type="EMBL" id="BPQF01000035">
    <property type="protein sequence ID" value="GJD41982.1"/>
    <property type="molecule type" value="Genomic_DNA"/>
</dbReference>
<name>A0A679J0I6_9HYPH</name>
<accession>A0A679J0I6</accession>
<evidence type="ECO:0000313" key="3">
    <source>
        <dbReference type="Proteomes" id="UP001055307"/>
    </source>
</evidence>
<protein>
    <submittedName>
        <fullName evidence="1">Uncharacterized protein</fullName>
    </submittedName>
</protein>
<proteinExistence type="predicted"/>
<reference evidence="1" key="2">
    <citation type="submission" date="2019-12" db="EMBL/GenBank/DDBJ databases">
        <authorList>
            <person name="Cremers G."/>
        </authorList>
    </citation>
    <scope>NUCLEOTIDE SEQUENCE</scope>
    <source>
        <strain evidence="1">Mbul1</strain>
    </source>
</reference>
<dbReference type="RefSeq" id="WP_155911982.1">
    <property type="nucleotide sequence ID" value="NZ_BPQF01000035.1"/>
</dbReference>
<sequence length="198" mass="21721">MLQVTIKIDPPERDELGPADIRAALVDSVNALAEAARLHVTEALPIHLDKPTPFTMKAIGVRKARPGGRDVEAEVDVLPLQARYLALEIFGGVRKAGDYATTKLGPLIPGKDAPRNAYGNLPRGYVQRVMQQPGVRWVKLRPDKPPALIRRRNGKTQILALIVEEARYKPRLPFYDLVEEALSGAPGIVSRRLDGLGS</sequence>
<reference evidence="2" key="1">
    <citation type="journal article" date="2016" name="Front. Microbiol.">
        <title>Genome Sequence of the Piezophilic, Mesophilic Sulfate-Reducing Bacterium Desulfovibrio indicus J2T.</title>
        <authorList>
            <person name="Cao J."/>
            <person name="Maignien L."/>
            <person name="Shao Z."/>
            <person name="Alain K."/>
            <person name="Jebbar M."/>
        </authorList>
    </citation>
    <scope>NUCLEOTIDE SEQUENCE</scope>
    <source>
        <strain evidence="2">DSM 21893</strain>
    </source>
</reference>
<evidence type="ECO:0000313" key="2">
    <source>
        <dbReference type="EMBL" id="GJD41982.1"/>
    </source>
</evidence>
<dbReference type="Proteomes" id="UP001055307">
    <property type="component" value="Unassembled WGS sequence"/>
</dbReference>
<dbReference type="AlphaFoldDB" id="A0A679J0I6"/>
<dbReference type="EMBL" id="LR743504">
    <property type="protein sequence ID" value="CAA2104682.1"/>
    <property type="molecule type" value="Genomic_DNA"/>
</dbReference>